<gene>
    <name evidence="1" type="ORF">HDF14_005526</name>
</gene>
<reference evidence="1 2" key="1">
    <citation type="submission" date="2020-08" db="EMBL/GenBank/DDBJ databases">
        <title>Genomic Encyclopedia of Type Strains, Phase IV (KMG-V): Genome sequencing to study the core and pangenomes of soil and plant-associated prokaryotes.</title>
        <authorList>
            <person name="Whitman W."/>
        </authorList>
    </citation>
    <scope>NUCLEOTIDE SEQUENCE [LARGE SCALE GENOMIC DNA]</scope>
    <source>
        <strain evidence="1 2">X5P2</strain>
    </source>
</reference>
<dbReference type="AlphaFoldDB" id="A0A9X0QKI5"/>
<dbReference type="RefSeq" id="WP_183981647.1">
    <property type="nucleotide sequence ID" value="NZ_JACHEB010000020.1"/>
</dbReference>
<protein>
    <recommendedName>
        <fullName evidence="3">Helix-turn-helix domain-containing protein</fullName>
    </recommendedName>
</protein>
<proteinExistence type="predicted"/>
<organism evidence="1 2">
    <name type="scientific">Tunturiibacter gelidiferens</name>
    <dbReference type="NCBI Taxonomy" id="3069689"/>
    <lineage>
        <taxon>Bacteria</taxon>
        <taxon>Pseudomonadati</taxon>
        <taxon>Acidobacteriota</taxon>
        <taxon>Terriglobia</taxon>
        <taxon>Terriglobales</taxon>
        <taxon>Acidobacteriaceae</taxon>
        <taxon>Tunturiibacter</taxon>
    </lineage>
</organism>
<dbReference type="Proteomes" id="UP000535182">
    <property type="component" value="Unassembled WGS sequence"/>
</dbReference>
<name>A0A9X0QKI5_9BACT</name>
<dbReference type="EMBL" id="JACHEB010000020">
    <property type="protein sequence ID" value="MBB5331874.1"/>
    <property type="molecule type" value="Genomic_DNA"/>
</dbReference>
<accession>A0A9X0QKI5</accession>
<sequence length="63" mass="6812">MAKSAQQLEGTFSVDEVHKLIGTDNVSKIAIYDACRAGTIPSIRIGTRVLVPKAWLIDKLSGK</sequence>
<comment type="caution">
    <text evidence="1">The sequence shown here is derived from an EMBL/GenBank/DDBJ whole genome shotgun (WGS) entry which is preliminary data.</text>
</comment>
<evidence type="ECO:0000313" key="1">
    <source>
        <dbReference type="EMBL" id="MBB5331874.1"/>
    </source>
</evidence>
<evidence type="ECO:0000313" key="2">
    <source>
        <dbReference type="Proteomes" id="UP000535182"/>
    </source>
</evidence>
<evidence type="ECO:0008006" key="3">
    <source>
        <dbReference type="Google" id="ProtNLM"/>
    </source>
</evidence>
<keyword evidence="2" id="KW-1185">Reference proteome</keyword>